<protein>
    <submittedName>
        <fullName evidence="1">Uncharacterized protein</fullName>
    </submittedName>
</protein>
<dbReference type="EnsemblPlants" id="AVESA.00010b.r2.7DG1332910.1">
    <property type="protein sequence ID" value="AVESA.00010b.r2.7DG1332910.1.CDS.1"/>
    <property type="gene ID" value="AVESA.00010b.r2.7DG1332910"/>
</dbReference>
<organism evidence="1 2">
    <name type="scientific">Avena sativa</name>
    <name type="common">Oat</name>
    <dbReference type="NCBI Taxonomy" id="4498"/>
    <lineage>
        <taxon>Eukaryota</taxon>
        <taxon>Viridiplantae</taxon>
        <taxon>Streptophyta</taxon>
        <taxon>Embryophyta</taxon>
        <taxon>Tracheophyta</taxon>
        <taxon>Spermatophyta</taxon>
        <taxon>Magnoliopsida</taxon>
        <taxon>Liliopsida</taxon>
        <taxon>Poales</taxon>
        <taxon>Poaceae</taxon>
        <taxon>BOP clade</taxon>
        <taxon>Pooideae</taxon>
        <taxon>Poodae</taxon>
        <taxon>Poeae</taxon>
        <taxon>Poeae Chloroplast Group 1 (Aveneae type)</taxon>
        <taxon>Aveninae</taxon>
        <taxon>Avena</taxon>
    </lineage>
</organism>
<reference evidence="1" key="1">
    <citation type="submission" date="2021-05" db="EMBL/GenBank/DDBJ databases">
        <authorList>
            <person name="Scholz U."/>
            <person name="Mascher M."/>
            <person name="Fiebig A."/>
        </authorList>
    </citation>
    <scope>NUCLEOTIDE SEQUENCE [LARGE SCALE GENOMIC DNA]</scope>
</reference>
<sequence length="795" mass="87213">MAMTMAMAMGESRGSIAFFGTYRPPIPLDIFSSTGQHGVRQEELLLTDGESYNQNGEAIPPAALRELLTYLCKSTNSKLLLAPETCTPEDAENGRVTGLLFVSERDDGLETLHVALRFAKDNTVKVLRLADIYGADAFGGVRMEDSGCIAGGFKVAGGRAVGHSLVYVSTKEAVKDRRAPWTVVYKTNLADGSTERLTPPGQYDLSPAVSPSGKTVAVANFRFNEWTGEIEHLNTDIVVMNVDRQAQGGLGRRILIRDAGWPSWGSDNVIFFHRGIPAGSAGTRWRVFRYDLSTGATDAVTPEDYFVAITPAAISETKVAVATIRRMSKFSDDRVEAQYRHIEVFDVNDDVRGGKGKPLQVTSGRRPKADHYNPFVLDGGRRVGYHRCRTDRLLEIKDESQTNRSIERKFDKVRPPASHQDVGLFRVSGVFPTVSKDGRKLAFVDNEFKTVWLADGDGLRDVYTVDDGTSIFSTSWNQNDALDILYVCQGPAFSAAKTVEIYILQGVSGPKDDIDKRRLTAGGFNNAFPSSSPDGTMLVFRSTRDRVVHADAADKETQREYKNLFVMNATTGEFGGGGAAKPRQLTDGEWTDTHCSWSPREGCGWIVFSSTRDKPNQKQNVPPLDQGLDPGYFAVYLVNADDLLPDDGKLPAPVRVIRSSPTLAGHINHPVFSPDMRTIVFAADLAAVSCEPISMPLFLHSVRPYGDIFSVDLRDTSDVARNKDIAGFHRITHSRYEYSTPAWAAPADGDDDPNSKWKLPNDGSSAPPPACPYAYPAAGEGWYVAGHITVERRCC</sequence>
<reference evidence="1" key="2">
    <citation type="submission" date="2025-09" db="UniProtKB">
        <authorList>
            <consortium name="EnsemblPlants"/>
        </authorList>
    </citation>
    <scope>IDENTIFICATION</scope>
</reference>
<accession>A0ACD6ACG0</accession>
<evidence type="ECO:0000313" key="2">
    <source>
        <dbReference type="Proteomes" id="UP001732700"/>
    </source>
</evidence>
<keyword evidence="2" id="KW-1185">Reference proteome</keyword>
<name>A0ACD6ACG0_AVESA</name>
<proteinExistence type="predicted"/>
<dbReference type="Proteomes" id="UP001732700">
    <property type="component" value="Chromosome 7D"/>
</dbReference>
<evidence type="ECO:0000313" key="1">
    <source>
        <dbReference type="EnsemblPlants" id="AVESA.00010b.r2.7DG1332910.1.CDS.1"/>
    </source>
</evidence>